<feature type="chain" id="PRO_5038778209" description="Lipoprotein" evidence="1">
    <location>
        <begin position="36"/>
        <end position="333"/>
    </location>
</feature>
<comment type="caution">
    <text evidence="2">The sequence shown here is derived from an EMBL/GenBank/DDBJ whole genome shotgun (WGS) entry which is preliminary data.</text>
</comment>
<feature type="signal peptide" evidence="1">
    <location>
        <begin position="1"/>
        <end position="35"/>
    </location>
</feature>
<organism evidence="2 3">
    <name type="scientific">Bifidobacterium pullorum</name>
    <dbReference type="NCBI Taxonomy" id="78448"/>
    <lineage>
        <taxon>Bacteria</taxon>
        <taxon>Bacillati</taxon>
        <taxon>Actinomycetota</taxon>
        <taxon>Actinomycetes</taxon>
        <taxon>Bifidobacteriales</taxon>
        <taxon>Bifidobacteriaceae</taxon>
        <taxon>Bifidobacterium</taxon>
    </lineage>
</organism>
<evidence type="ECO:0000313" key="3">
    <source>
        <dbReference type="Proteomes" id="UP000029109"/>
    </source>
</evidence>
<dbReference type="Proteomes" id="UP000029109">
    <property type="component" value="Unassembled WGS sequence"/>
</dbReference>
<keyword evidence="1" id="KW-0732">Signal</keyword>
<proteinExistence type="predicted"/>
<name>A0A7V8KS35_9BIFI</name>
<protein>
    <recommendedName>
        <fullName evidence="4">Lipoprotein</fullName>
    </recommendedName>
</protein>
<evidence type="ECO:0000256" key="1">
    <source>
        <dbReference type="SAM" id="SignalP"/>
    </source>
</evidence>
<evidence type="ECO:0008006" key="4">
    <source>
        <dbReference type="Google" id="ProtNLM"/>
    </source>
</evidence>
<evidence type="ECO:0000313" key="2">
    <source>
        <dbReference type="EMBL" id="KFI84774.1"/>
    </source>
</evidence>
<gene>
    <name evidence="2" type="ORF">BPULL_0268</name>
</gene>
<dbReference type="AlphaFoldDB" id="A0A7V8KS35"/>
<reference evidence="2 3" key="1">
    <citation type="submission" date="2014-03" db="EMBL/GenBank/DDBJ databases">
        <title>Genomics of Bifidobacteria.</title>
        <authorList>
            <person name="Ventura M."/>
            <person name="Milani C."/>
            <person name="Lugli G.A."/>
        </authorList>
    </citation>
    <scope>NUCLEOTIDE SEQUENCE [LARGE SCALE GENOMIC DNA]</scope>
    <source>
        <strain evidence="2 3">LMG 21816</strain>
    </source>
</reference>
<dbReference type="EMBL" id="JGZJ01000001">
    <property type="protein sequence ID" value="KFI84774.1"/>
    <property type="molecule type" value="Genomic_DNA"/>
</dbReference>
<sequence length="333" mass="34943">MHRIHSAISAHAHFLPHNAGTGAVMRMLATVMAFAACLALAGCADNDPQPASSACTGNASQAAYDWPVYEDALSMSADAAAIYHLKVESCEPAAGRGYDTEITGSVVGQLIVADGGVTRKPLDDERKTTVTIHGYTAEGSGAGPIAIGDEYVFFVGAGDYELNPAQAAMRIPEDVVDDVTAIVSADESITLNRQIAQELGIVEPTETSMTDARQARLDTVLERVEQERANSTDIIDGASWYIDTDSGYDGMTNSVSSADGKYRMDVFGVGRGSVAITLLVNGQEQSVGTFGFSEISGTISTTFDMTSDDNVALHVVPEGEVDAAIGFTVTKVA</sequence>
<accession>A0A7V8KS35</accession>